<reference evidence="2 3" key="1">
    <citation type="journal article" date="2013" name="Science">
        <title>Pandoraviruses: amoeba viruses with genomes up to 2.5 Mb reaching that of parasitic eukaryotes.</title>
        <authorList>
            <person name="Philippe N."/>
            <person name="Legendre M."/>
            <person name="Doutre G."/>
            <person name="Coute Y."/>
            <person name="Poirot O."/>
            <person name="Lescot M."/>
            <person name="Arslan D."/>
            <person name="Seltzer V."/>
            <person name="Bertaux L."/>
            <person name="Bruley C."/>
            <person name="Garin J."/>
            <person name="Claverie J.M."/>
            <person name="Abergel C."/>
        </authorList>
    </citation>
    <scope>NUCLEOTIDE SEQUENCE [LARGE SCALE GENOMIC DNA]</scope>
</reference>
<dbReference type="RefSeq" id="YP_008436526.2">
    <property type="nucleotide sequence ID" value="NC_022098.1"/>
</dbReference>
<protein>
    <submittedName>
        <fullName evidence="2">Uncharacterized protein</fullName>
    </submittedName>
</protein>
<gene>
    <name evidence="2" type="ORF">psal_cds_64</name>
</gene>
<dbReference type="EMBL" id="KC977571">
    <property type="protein sequence ID" value="AGO83464.2"/>
    <property type="molecule type" value="Genomic_DNA"/>
</dbReference>
<dbReference type="Proteomes" id="UP000204584">
    <property type="component" value="Segment"/>
</dbReference>
<keyword evidence="3" id="KW-1185">Reference proteome</keyword>
<evidence type="ECO:0000313" key="2">
    <source>
        <dbReference type="EMBL" id="AGO83464.2"/>
    </source>
</evidence>
<sequence>MRDGPMRAARVRLLSLKQMGPSTTRHAPGPCPVGTRTSAQTRRTIHRATAFDEPPTVPASNGQWRCIRNVQHGFSSFIAKPNKGSVRPRGPAGSNRRGL</sequence>
<evidence type="ECO:0000313" key="3">
    <source>
        <dbReference type="Proteomes" id="UP000204584"/>
    </source>
</evidence>
<dbReference type="KEGG" id="vg:16605251"/>
<accession>S4VST4</accession>
<dbReference type="GeneID" id="16605251"/>
<feature type="region of interest" description="Disordered" evidence="1">
    <location>
        <begin position="78"/>
        <end position="99"/>
    </location>
</feature>
<organism evidence="2 3">
    <name type="scientific">Pandoravirus salinus</name>
    <dbReference type="NCBI Taxonomy" id="1349410"/>
    <lineage>
        <taxon>Viruses</taxon>
        <taxon>Pandoravirus</taxon>
    </lineage>
</organism>
<feature type="region of interest" description="Disordered" evidence="1">
    <location>
        <begin position="18"/>
        <end position="41"/>
    </location>
</feature>
<proteinExistence type="predicted"/>
<evidence type="ECO:0000256" key="1">
    <source>
        <dbReference type="SAM" id="MobiDB-lite"/>
    </source>
</evidence>
<name>S4VST4_9VIRU</name>